<evidence type="ECO:0000313" key="3">
    <source>
        <dbReference type="Proteomes" id="UP001562354"/>
    </source>
</evidence>
<feature type="compositionally biased region" description="Polar residues" evidence="1">
    <location>
        <begin position="196"/>
        <end position="223"/>
    </location>
</feature>
<protein>
    <submittedName>
        <fullName evidence="2">Uncharacterized protein</fullName>
    </submittedName>
</protein>
<feature type="compositionally biased region" description="Polar residues" evidence="1">
    <location>
        <begin position="21"/>
        <end position="34"/>
    </location>
</feature>
<feature type="region of interest" description="Disordered" evidence="1">
    <location>
        <begin position="189"/>
        <end position="223"/>
    </location>
</feature>
<sequence length="362" mass="37720">MSTASSRRPSHTANMPPPSGTMHSGSGMMTSADSQIPMRHPRPLTAAELHLELEQEQEAVVNRLTRELSALRAHHSASVASNSSTGSHQTPSLLPLDQPSHPIASRQRRSSSTASSRSAGLETPSTGASSILGTASAPLGGVSQASADRAAAAGGSLSRNPSVRSTSGTSTPARPSVDYSTSFHSLVLPHRPSMSHAPSSVSNMSNAGSIQAQGPTSPHVNPTQHYIDAAAAKAELELVKEENEALRQRIRNLEQTLRTRRRESQASPNSESGASRERSLSRPSPQQQTVSLHHPATSGAGGLNITSWAAGTTVAGPRERSESQSTTASTRRALATDEREDSIRVGESAASGVSNGRPPAGT</sequence>
<accession>A0ABR3PPA8</accession>
<evidence type="ECO:0000256" key="1">
    <source>
        <dbReference type="SAM" id="MobiDB-lite"/>
    </source>
</evidence>
<name>A0ABR3PPA8_9PEZI</name>
<feature type="compositionally biased region" description="Polar residues" evidence="1">
    <location>
        <begin position="123"/>
        <end position="132"/>
    </location>
</feature>
<feature type="compositionally biased region" description="Polar residues" evidence="1">
    <location>
        <begin position="159"/>
        <end position="177"/>
    </location>
</feature>
<dbReference type="RefSeq" id="XP_069204106.1">
    <property type="nucleotide sequence ID" value="XM_069340637.1"/>
</dbReference>
<dbReference type="PANTHER" id="PTHR39610:SF1">
    <property type="match status" value="1"/>
</dbReference>
<feature type="compositionally biased region" description="Low complexity" evidence="1">
    <location>
        <begin position="76"/>
        <end position="88"/>
    </location>
</feature>
<feature type="region of interest" description="Disordered" evidence="1">
    <location>
        <begin position="256"/>
        <end position="362"/>
    </location>
</feature>
<dbReference type="Proteomes" id="UP001562354">
    <property type="component" value="Unassembled WGS sequence"/>
</dbReference>
<feature type="region of interest" description="Disordered" evidence="1">
    <location>
        <begin position="1"/>
        <end position="48"/>
    </location>
</feature>
<feature type="compositionally biased region" description="Low complexity" evidence="1">
    <location>
        <begin position="323"/>
        <end position="333"/>
    </location>
</feature>
<proteinExistence type="predicted"/>
<feature type="region of interest" description="Disordered" evidence="1">
    <location>
        <begin position="75"/>
        <end position="132"/>
    </location>
</feature>
<gene>
    <name evidence="2" type="ORF">AAFC00_001446</name>
</gene>
<feature type="compositionally biased region" description="Low complexity" evidence="1">
    <location>
        <begin position="110"/>
        <end position="119"/>
    </location>
</feature>
<keyword evidence="3" id="KW-1185">Reference proteome</keyword>
<dbReference type="GeneID" id="95975149"/>
<feature type="compositionally biased region" description="Basic and acidic residues" evidence="1">
    <location>
        <begin position="334"/>
        <end position="344"/>
    </location>
</feature>
<dbReference type="PANTHER" id="PTHR39610">
    <property type="entry name" value="BZIP DOMAIN-CONTAINING PROTEIN-RELATED"/>
    <property type="match status" value="1"/>
</dbReference>
<dbReference type="EMBL" id="JBFMKM010000003">
    <property type="protein sequence ID" value="KAL1311257.1"/>
    <property type="molecule type" value="Genomic_DNA"/>
</dbReference>
<evidence type="ECO:0000313" key="2">
    <source>
        <dbReference type="EMBL" id="KAL1311257.1"/>
    </source>
</evidence>
<comment type="caution">
    <text evidence="2">The sequence shown here is derived from an EMBL/GenBank/DDBJ whole genome shotgun (WGS) entry which is preliminary data.</text>
</comment>
<organism evidence="2 3">
    <name type="scientific">Neodothiora populina</name>
    <dbReference type="NCBI Taxonomy" id="2781224"/>
    <lineage>
        <taxon>Eukaryota</taxon>
        <taxon>Fungi</taxon>
        <taxon>Dikarya</taxon>
        <taxon>Ascomycota</taxon>
        <taxon>Pezizomycotina</taxon>
        <taxon>Dothideomycetes</taxon>
        <taxon>Dothideomycetidae</taxon>
        <taxon>Dothideales</taxon>
        <taxon>Dothioraceae</taxon>
        <taxon>Neodothiora</taxon>
    </lineage>
</organism>
<feature type="compositionally biased region" description="Polar residues" evidence="1">
    <location>
        <begin position="1"/>
        <end position="13"/>
    </location>
</feature>
<feature type="region of interest" description="Disordered" evidence="1">
    <location>
        <begin position="150"/>
        <end position="177"/>
    </location>
</feature>
<reference evidence="2 3" key="1">
    <citation type="submission" date="2024-07" db="EMBL/GenBank/DDBJ databases">
        <title>Draft sequence of the Neodothiora populina.</title>
        <authorList>
            <person name="Drown D.D."/>
            <person name="Schuette U.S."/>
            <person name="Buechlein A.B."/>
            <person name="Rusch D.R."/>
            <person name="Winton L.W."/>
            <person name="Adams G.A."/>
        </authorList>
    </citation>
    <scope>NUCLEOTIDE SEQUENCE [LARGE SCALE GENOMIC DNA]</scope>
    <source>
        <strain evidence="2 3">CPC 39397</strain>
    </source>
</reference>
<feature type="compositionally biased region" description="Polar residues" evidence="1">
    <location>
        <begin position="281"/>
        <end position="291"/>
    </location>
</feature>